<dbReference type="PANTHER" id="PTHR30371">
    <property type="entry name" value="SEC-INDEPENDENT PROTEIN TRANSLOCASE PROTEIN TATC"/>
    <property type="match status" value="1"/>
</dbReference>
<keyword evidence="5" id="KW-0813">Transport</keyword>
<keyword evidence="5" id="KW-0653">Protein transport</keyword>
<evidence type="ECO:0000313" key="7">
    <source>
        <dbReference type="Proteomes" id="UP000241762"/>
    </source>
</evidence>
<comment type="subcellular location">
    <subcellularLocation>
        <location evidence="5">Cell membrane</location>
        <topology evidence="5">Multi-pass membrane protein</topology>
    </subcellularLocation>
    <subcellularLocation>
        <location evidence="1">Membrane</location>
        <topology evidence="1">Multi-pass membrane protein</topology>
    </subcellularLocation>
</comment>
<dbReference type="OrthoDB" id="9777044at2"/>
<dbReference type="InterPro" id="IPR002033">
    <property type="entry name" value="TatC"/>
</dbReference>
<evidence type="ECO:0000256" key="3">
    <source>
        <dbReference type="ARBA" id="ARBA00022989"/>
    </source>
</evidence>
<keyword evidence="3 5" id="KW-1133">Transmembrane helix</keyword>
<dbReference type="HAMAP" id="MF_00902">
    <property type="entry name" value="TatC"/>
    <property type="match status" value="1"/>
</dbReference>
<dbReference type="PRINTS" id="PR01840">
    <property type="entry name" value="TATCFAMILY"/>
</dbReference>
<name>A0A2P1P9C1_9RICK</name>
<proteinExistence type="inferred from homology"/>
<dbReference type="Proteomes" id="UP000241762">
    <property type="component" value="Chromosome"/>
</dbReference>
<evidence type="ECO:0000313" key="6">
    <source>
        <dbReference type="EMBL" id="AVP87864.1"/>
    </source>
</evidence>
<comment type="subunit">
    <text evidence="5">The Tat system comprises two distinct complexes: a TatABC complex, containing multiple copies of TatA, TatB and TatC subunits, and a separate TatA complex, containing only TatA subunits. Substrates initially bind to the TatABC complex, which probably triggers association of the separate TatA complex to form the active translocon.</text>
</comment>
<feature type="transmembrane region" description="Helical" evidence="5">
    <location>
        <begin position="155"/>
        <end position="181"/>
    </location>
</feature>
<dbReference type="InterPro" id="IPR019820">
    <property type="entry name" value="Sec-indep_translocase_CS"/>
</dbReference>
<keyword evidence="7" id="KW-1185">Reference proteome</keyword>
<keyword evidence="5" id="KW-1003">Cell membrane</keyword>
<dbReference type="AlphaFoldDB" id="A0A2P1P9C1"/>
<dbReference type="Pfam" id="PF00902">
    <property type="entry name" value="TatC"/>
    <property type="match status" value="1"/>
</dbReference>
<dbReference type="NCBIfam" id="TIGR00945">
    <property type="entry name" value="tatC"/>
    <property type="match status" value="1"/>
</dbReference>
<comment type="caution">
    <text evidence="5">Lacks conserved residue(s) required for the propagation of feature annotation.</text>
</comment>
<dbReference type="PROSITE" id="PS01218">
    <property type="entry name" value="TATC"/>
    <property type="match status" value="1"/>
</dbReference>
<comment type="function">
    <text evidence="5">Part of the twin-arginine translocation (Tat) system that transports large folded proteins containing a characteristic twin-arginine motif in their signal peptide across membranes. Together with TatB, TatC is part of a receptor directly interacting with Tat signal peptides.</text>
</comment>
<dbReference type="GO" id="GO:0033281">
    <property type="term" value="C:TAT protein transport complex"/>
    <property type="evidence" value="ECO:0007669"/>
    <property type="project" value="UniProtKB-UniRule"/>
</dbReference>
<evidence type="ECO:0000256" key="4">
    <source>
        <dbReference type="ARBA" id="ARBA00023136"/>
    </source>
</evidence>
<dbReference type="KEGG" id="ptc:phytr_9360"/>
<dbReference type="PANTHER" id="PTHR30371:SF0">
    <property type="entry name" value="SEC-INDEPENDENT PROTEIN TRANSLOCASE PROTEIN TATC, CHLOROPLASTIC-RELATED"/>
    <property type="match status" value="1"/>
</dbReference>
<organism evidence="6 7">
    <name type="scientific">Candidatus Phycorickettsia trachydisci</name>
    <dbReference type="NCBI Taxonomy" id="2115978"/>
    <lineage>
        <taxon>Bacteria</taxon>
        <taxon>Pseudomonadati</taxon>
        <taxon>Pseudomonadota</taxon>
        <taxon>Alphaproteobacteria</taxon>
        <taxon>Rickettsiales</taxon>
        <taxon>Rickettsiaceae</taxon>
        <taxon>Candidatus Phycorickettsia</taxon>
    </lineage>
</organism>
<feature type="transmembrane region" description="Helical" evidence="5">
    <location>
        <begin position="71"/>
        <end position="92"/>
    </location>
</feature>
<accession>A0A2P1P9C1</accession>
<dbReference type="GO" id="GO:0065002">
    <property type="term" value="P:intracellular protein transmembrane transport"/>
    <property type="evidence" value="ECO:0007669"/>
    <property type="project" value="TreeGrafter"/>
</dbReference>
<dbReference type="EMBL" id="CP027845">
    <property type="protein sequence ID" value="AVP87864.1"/>
    <property type="molecule type" value="Genomic_DNA"/>
</dbReference>
<feature type="transmembrane region" description="Helical" evidence="5">
    <location>
        <begin position="193"/>
        <end position="210"/>
    </location>
</feature>
<gene>
    <name evidence="5" type="primary">tatC</name>
    <name evidence="6" type="ORF">phytr_9360</name>
</gene>
<keyword evidence="4 5" id="KW-0472">Membrane</keyword>
<dbReference type="GO" id="GO:0043953">
    <property type="term" value="P:protein transport by the Tat complex"/>
    <property type="evidence" value="ECO:0007669"/>
    <property type="project" value="UniProtKB-UniRule"/>
</dbReference>
<comment type="similarity">
    <text evidence="5">Belongs to the TatC family.</text>
</comment>
<keyword evidence="2 5" id="KW-0812">Transmembrane</keyword>
<dbReference type="RefSeq" id="WP_106874706.1">
    <property type="nucleotide sequence ID" value="NZ_CP027845.1"/>
</dbReference>
<evidence type="ECO:0000256" key="1">
    <source>
        <dbReference type="ARBA" id="ARBA00004141"/>
    </source>
</evidence>
<feature type="transmembrane region" description="Helical" evidence="5">
    <location>
        <begin position="21"/>
        <end position="37"/>
    </location>
</feature>
<feature type="transmembrane region" description="Helical" evidence="5">
    <location>
        <begin position="113"/>
        <end position="135"/>
    </location>
</feature>
<evidence type="ECO:0000256" key="5">
    <source>
        <dbReference type="HAMAP-Rule" id="MF_00902"/>
    </source>
</evidence>
<protein>
    <recommendedName>
        <fullName evidence="5">Sec-independent protein translocase protein TatC</fullName>
    </recommendedName>
</protein>
<keyword evidence="5" id="KW-0811">Translocation</keyword>
<reference evidence="6 7" key="1">
    <citation type="submission" date="2018-03" db="EMBL/GenBank/DDBJ databases">
        <title>A gene transfer event suggests a long-term partnership between eustigmatophyte algae and a novel lineage of endosymbiotic bacteria.</title>
        <authorList>
            <person name="Yurchenko T."/>
            <person name="Sevcikova T."/>
            <person name="Pribyl P."/>
            <person name="El Karkouri K."/>
            <person name="Klimes V."/>
            <person name="Amaral R."/>
            <person name="Zbrankova V."/>
            <person name="Kim E."/>
            <person name="Raoult D."/>
            <person name="Santos L.M.A."/>
            <person name="Elias M."/>
        </authorList>
    </citation>
    <scope>NUCLEOTIDE SEQUENCE [LARGE SCALE GENOMIC DNA]</scope>
    <source>
        <strain evidence="6">CCALA 838</strain>
    </source>
</reference>
<sequence>MTLIRHNYKEHFYELKKRLKLCLIFLFTAFAFSYYYKKAISSILLAPLLHISNSHLIYTSLPESFLAHLNISFFTGFIFSLPFFSYQIYLFITPGLYVQEKKIFKSILFAAPFLFWIACGFVYFIIIPIACKFFLSFSQAEGFNVAFQGKIEEYFSLIIKLMLSFGAVFELPVVLIILFLLKMITLESMIRKRRIFIVISFIIAGILTPPDVVTQFMLAIPMCLLYEAAIITCKRLDT</sequence>
<evidence type="ECO:0000256" key="2">
    <source>
        <dbReference type="ARBA" id="ARBA00022692"/>
    </source>
</evidence>
<dbReference type="GO" id="GO:0009977">
    <property type="term" value="F:proton motive force dependent protein transmembrane transporter activity"/>
    <property type="evidence" value="ECO:0007669"/>
    <property type="project" value="TreeGrafter"/>
</dbReference>